<feature type="region of interest" description="Disordered" evidence="1">
    <location>
        <begin position="293"/>
        <end position="335"/>
    </location>
</feature>
<sequence>MPRAPSRFEAPRTKRAQAKTAAQGRTFSSLPFSQKSIKQSHPPAALLLSFRPNKATPLSTRALKHVAPTPPRSSASARGTPACRCASLPAPPSLLPSPTFVPPAPKRFVFPGVGARPRSPVRARLAPTIRRNMTRAMVRRRPSWPVAMRWPRRARAGRKMSHCFTVHDARRRLQRESGAADLDRRAACGARRAARVWQSCAAMADARTASFLTAAAQRQAGVSSLSTSAARPPIPAAVPPLSLVSGPTQSTLLRNTGACKRPRGERGGVTTSLCQELASHDWETKHGSRFACTSAGARRQRRDVQGSGASGGHRRESVRHTTGPMQAVGSATRAPLLLPRPAARCRKRRPSVVGQSLCLDSKETAAAAGEVRGQSREAPWAWGAKGTRGAVPGGPRGCRSSKRTGAPRQAGGQ</sequence>
<name>F9WNW8_TRYVY</name>
<evidence type="ECO:0000313" key="2">
    <source>
        <dbReference type="EMBL" id="CCD19240.1"/>
    </source>
</evidence>
<proteinExistence type="predicted"/>
<reference evidence="2 3" key="1">
    <citation type="journal article" date="2012" name="Proc. Natl. Acad. Sci. U.S.A.">
        <title>Antigenic diversity is generated by distinct evolutionary mechanisms in African trypanosome species.</title>
        <authorList>
            <person name="Jackson A.P."/>
            <person name="Berry A."/>
            <person name="Aslett M."/>
            <person name="Allison H.C."/>
            <person name="Burton P."/>
            <person name="Vavrova-Anderson J."/>
            <person name="Brown R."/>
            <person name="Browne H."/>
            <person name="Corton N."/>
            <person name="Hauser H."/>
            <person name="Gamble J."/>
            <person name="Gilderthorp R."/>
            <person name="Marcello L."/>
            <person name="McQuillan J."/>
            <person name="Otto T.D."/>
            <person name="Quail M.A."/>
            <person name="Sanders M.J."/>
            <person name="van Tonder A."/>
            <person name="Ginger M.L."/>
            <person name="Field M.C."/>
            <person name="Barry J.D."/>
            <person name="Hertz-Fowler C."/>
            <person name="Berriman M."/>
        </authorList>
    </citation>
    <scope>NUCLEOTIDE SEQUENCE</scope>
    <source>
        <strain evidence="2 3">Y486</strain>
    </source>
</reference>
<feature type="region of interest" description="Disordered" evidence="1">
    <location>
        <begin position="366"/>
        <end position="413"/>
    </location>
</feature>
<dbReference type="EMBL" id="CAEX01002980">
    <property type="protein sequence ID" value="CCD19240.1"/>
    <property type="molecule type" value="Genomic_DNA"/>
</dbReference>
<evidence type="ECO:0000313" key="3">
    <source>
        <dbReference type="Proteomes" id="UP000009027"/>
    </source>
</evidence>
<dbReference type="AlphaFoldDB" id="F9WNW8"/>
<evidence type="ECO:0000256" key="1">
    <source>
        <dbReference type="SAM" id="MobiDB-lite"/>
    </source>
</evidence>
<accession>F9WNW8</accession>
<dbReference type="Proteomes" id="UP000009027">
    <property type="component" value="Unassembled WGS sequence"/>
</dbReference>
<keyword evidence="3" id="KW-1185">Reference proteome</keyword>
<feature type="compositionally biased region" description="Polar residues" evidence="1">
    <location>
        <begin position="23"/>
        <end position="38"/>
    </location>
</feature>
<dbReference type="VEuPathDB" id="TriTrypDB:TvY486_0019290"/>
<organism evidence="2 3">
    <name type="scientific">Trypanosoma vivax (strain Y486)</name>
    <dbReference type="NCBI Taxonomy" id="1055687"/>
    <lineage>
        <taxon>Eukaryota</taxon>
        <taxon>Discoba</taxon>
        <taxon>Euglenozoa</taxon>
        <taxon>Kinetoplastea</taxon>
        <taxon>Metakinetoplastina</taxon>
        <taxon>Trypanosomatida</taxon>
        <taxon>Trypanosomatidae</taxon>
        <taxon>Trypanosoma</taxon>
        <taxon>Duttonella</taxon>
    </lineage>
</organism>
<gene>
    <name evidence="2" type="ORF">TvY486_0019290</name>
</gene>
<protein>
    <submittedName>
        <fullName evidence="2">Uncharacterized protein</fullName>
    </submittedName>
</protein>
<feature type="region of interest" description="Disordered" evidence="1">
    <location>
        <begin position="1"/>
        <end position="38"/>
    </location>
</feature>